<evidence type="ECO:0000256" key="6">
    <source>
        <dbReference type="ARBA" id="ARBA00023004"/>
    </source>
</evidence>
<evidence type="ECO:0000256" key="2">
    <source>
        <dbReference type="ARBA" id="ARBA00009712"/>
    </source>
</evidence>
<feature type="binding site" evidence="8">
    <location>
        <position position="353"/>
    </location>
    <ligand>
        <name>Fe cation</name>
        <dbReference type="ChEBI" id="CHEBI:24875"/>
    </ligand>
</feature>
<comment type="similarity">
    <text evidence="2">Belongs to the biopterin-dependent aromatic amino acid hydroxylase family.</text>
</comment>
<dbReference type="EC" id="1.14.16.1" evidence="3"/>
<protein>
    <recommendedName>
        <fullName evidence="3">phenylalanine 4-monooxygenase</fullName>
        <ecNumber evidence="3">1.14.16.1</ecNumber>
    </recommendedName>
</protein>
<evidence type="ECO:0000259" key="10">
    <source>
        <dbReference type="PROSITE" id="PS51410"/>
    </source>
</evidence>
<dbReference type="Proteomes" id="UP000054558">
    <property type="component" value="Unassembled WGS sequence"/>
</dbReference>
<keyword evidence="12" id="KW-1185">Reference proteome</keyword>
<evidence type="ECO:0000256" key="5">
    <source>
        <dbReference type="ARBA" id="ARBA00023002"/>
    </source>
</evidence>
<dbReference type="PRINTS" id="PR00372">
    <property type="entry name" value="FYWHYDRXLASE"/>
</dbReference>
<evidence type="ECO:0000256" key="9">
    <source>
        <dbReference type="SAM" id="MobiDB-lite"/>
    </source>
</evidence>
<evidence type="ECO:0000256" key="3">
    <source>
        <dbReference type="ARBA" id="ARBA00011995"/>
    </source>
</evidence>
<dbReference type="GO" id="GO:0004505">
    <property type="term" value="F:phenylalanine 4-monooxygenase activity"/>
    <property type="evidence" value="ECO:0007669"/>
    <property type="project" value="UniProtKB-EC"/>
</dbReference>
<dbReference type="InterPro" id="IPR001273">
    <property type="entry name" value="ArAA_hydroxylase"/>
</dbReference>
<dbReference type="PANTHER" id="PTHR11473">
    <property type="entry name" value="AROMATIC AMINO ACID HYDROXYLASE"/>
    <property type="match status" value="1"/>
</dbReference>
<keyword evidence="4 8" id="KW-0479">Metal-binding</keyword>
<accession>A0A1Y1I6U4</accession>
<evidence type="ECO:0000256" key="1">
    <source>
        <dbReference type="ARBA" id="ARBA00001954"/>
    </source>
</evidence>
<name>A0A1Y1I6U4_KLENI</name>
<feature type="compositionally biased region" description="Polar residues" evidence="9">
    <location>
        <begin position="99"/>
        <end position="113"/>
    </location>
</feature>
<evidence type="ECO:0000313" key="11">
    <source>
        <dbReference type="EMBL" id="GAQ84456.1"/>
    </source>
</evidence>
<dbReference type="EMBL" id="DF237138">
    <property type="protein sequence ID" value="GAQ84456.1"/>
    <property type="molecule type" value="Genomic_DNA"/>
</dbReference>
<dbReference type="InterPro" id="IPR036951">
    <property type="entry name" value="ArAA_hydroxylase_sf"/>
</dbReference>
<dbReference type="PANTHER" id="PTHR11473:SF24">
    <property type="entry name" value="PHENYLALANINE-4-HYDROXYLASE"/>
    <property type="match status" value="1"/>
</dbReference>
<sequence>MKFRRKSHQEDLGDMASSRGLTVALPKPFLGKASVLGSDVERLSRDIHKLPTPATVPARHVKPRVAQALLRQGSSHQAVGPSHSDLSPKLPSLSGLADASSQSIGPVATSATASPVLERPASQQLEQASTTSPCFSYLEDTLLPQRRSLPTLHDFINRFDNLLVDDQNLPSDHPGFNDEKYVRRRRELATIARNHKFGRPIPRIDYSPEETYVWTTVLNKLRELHPTHASSKYNAAVKKLDFRPNAIPQLEDVSAVMYQQTGWRIRPVAGLMDPRDFIGSMAFKIFHCTQYVRHHSQPMYSPEPDLCHELIGHAPMFLDPEFSDMVQAIGQASLGATNEEFVQLTRLFWYTCEFGVIEEDNQMKAFGAGLLSSFGELAYMRDGHEGVMPRFRALGDPRITLPPMRHKPGFQTRYMVSNGFADVSEKLSTFAEHIERK</sequence>
<gene>
    <name evidence="11" type="ORF">KFL_001890200</name>
</gene>
<dbReference type="AlphaFoldDB" id="A0A1Y1I6U4"/>
<keyword evidence="7" id="KW-0503">Monooxygenase</keyword>
<dbReference type="GO" id="GO:0004497">
    <property type="term" value="F:monooxygenase activity"/>
    <property type="evidence" value="ECO:0000318"/>
    <property type="project" value="GO_Central"/>
</dbReference>
<evidence type="ECO:0000313" key="12">
    <source>
        <dbReference type="Proteomes" id="UP000054558"/>
    </source>
</evidence>
<dbReference type="STRING" id="105231.A0A1Y1I6U4"/>
<dbReference type="OMA" id="VPRMEYS"/>
<feature type="domain" description="Biopterin-dependent aromatic amino acid hydroxylase family profile" evidence="10">
    <location>
        <begin position="134"/>
        <end position="437"/>
    </location>
</feature>
<dbReference type="Pfam" id="PF00351">
    <property type="entry name" value="Biopterin_H"/>
    <property type="match status" value="1"/>
</dbReference>
<evidence type="ECO:0000256" key="8">
    <source>
        <dbReference type="PIRSR" id="PIRSR601273-2"/>
    </source>
</evidence>
<feature type="binding site" evidence="8">
    <location>
        <position position="308"/>
    </location>
    <ligand>
        <name>Fe cation</name>
        <dbReference type="ChEBI" id="CHEBI:24875"/>
    </ligand>
</feature>
<dbReference type="GO" id="GO:0005506">
    <property type="term" value="F:iron ion binding"/>
    <property type="evidence" value="ECO:0007669"/>
    <property type="project" value="InterPro"/>
</dbReference>
<dbReference type="OrthoDB" id="983542at2759"/>
<dbReference type="InterPro" id="IPR019774">
    <property type="entry name" value="Aromatic-AA_hydroxylase_C"/>
</dbReference>
<dbReference type="Gene3D" id="1.10.800.10">
    <property type="entry name" value="Aromatic amino acid hydroxylase"/>
    <property type="match status" value="1"/>
</dbReference>
<keyword evidence="5" id="KW-0560">Oxidoreductase</keyword>
<reference evidence="11 12" key="1">
    <citation type="journal article" date="2014" name="Nat. Commun.">
        <title>Klebsormidium flaccidum genome reveals primary factors for plant terrestrial adaptation.</title>
        <authorList>
            <person name="Hori K."/>
            <person name="Maruyama F."/>
            <person name="Fujisawa T."/>
            <person name="Togashi T."/>
            <person name="Yamamoto N."/>
            <person name="Seo M."/>
            <person name="Sato S."/>
            <person name="Yamada T."/>
            <person name="Mori H."/>
            <person name="Tajima N."/>
            <person name="Moriyama T."/>
            <person name="Ikeuchi M."/>
            <person name="Watanabe M."/>
            <person name="Wada H."/>
            <person name="Kobayashi K."/>
            <person name="Saito M."/>
            <person name="Masuda T."/>
            <person name="Sasaki-Sekimoto Y."/>
            <person name="Mashiguchi K."/>
            <person name="Awai K."/>
            <person name="Shimojima M."/>
            <person name="Masuda S."/>
            <person name="Iwai M."/>
            <person name="Nobusawa T."/>
            <person name="Narise T."/>
            <person name="Kondo S."/>
            <person name="Saito H."/>
            <person name="Sato R."/>
            <person name="Murakawa M."/>
            <person name="Ihara Y."/>
            <person name="Oshima-Yamada Y."/>
            <person name="Ohtaka K."/>
            <person name="Satoh M."/>
            <person name="Sonobe K."/>
            <person name="Ishii M."/>
            <person name="Ohtani R."/>
            <person name="Kanamori-Sato M."/>
            <person name="Honoki R."/>
            <person name="Miyazaki D."/>
            <person name="Mochizuki H."/>
            <person name="Umetsu J."/>
            <person name="Higashi K."/>
            <person name="Shibata D."/>
            <person name="Kamiya Y."/>
            <person name="Sato N."/>
            <person name="Nakamura Y."/>
            <person name="Tabata S."/>
            <person name="Ida S."/>
            <person name="Kurokawa K."/>
            <person name="Ohta H."/>
        </authorList>
    </citation>
    <scope>NUCLEOTIDE SEQUENCE [LARGE SCALE GENOMIC DNA]</scope>
    <source>
        <strain evidence="11 12">NIES-2285</strain>
    </source>
</reference>
<evidence type="ECO:0000256" key="4">
    <source>
        <dbReference type="ARBA" id="ARBA00022723"/>
    </source>
</evidence>
<dbReference type="PROSITE" id="PS51410">
    <property type="entry name" value="BH4_AAA_HYDROXYL_2"/>
    <property type="match status" value="1"/>
</dbReference>
<dbReference type="InterPro" id="IPR036329">
    <property type="entry name" value="Aro-AA_hydroxylase_C_sf"/>
</dbReference>
<proteinExistence type="inferred from homology"/>
<keyword evidence="6 8" id="KW-0408">Iron</keyword>
<dbReference type="SUPFAM" id="SSF56534">
    <property type="entry name" value="Aromatic aminoacid monoxygenases, catalytic and oligomerization domains"/>
    <property type="match status" value="1"/>
</dbReference>
<feature type="binding site" evidence="8">
    <location>
        <position position="313"/>
    </location>
    <ligand>
        <name>Fe cation</name>
        <dbReference type="ChEBI" id="CHEBI:24875"/>
    </ligand>
</feature>
<evidence type="ECO:0000256" key="7">
    <source>
        <dbReference type="ARBA" id="ARBA00023033"/>
    </source>
</evidence>
<comment type="cofactor">
    <cofactor evidence="1 8">
        <name>Fe(2+)</name>
        <dbReference type="ChEBI" id="CHEBI:29033"/>
    </cofactor>
</comment>
<feature type="region of interest" description="Disordered" evidence="9">
    <location>
        <begin position="71"/>
        <end position="129"/>
    </location>
</feature>
<organism evidence="11 12">
    <name type="scientific">Klebsormidium nitens</name>
    <name type="common">Green alga</name>
    <name type="synonym">Ulothrix nitens</name>
    <dbReference type="NCBI Taxonomy" id="105231"/>
    <lineage>
        <taxon>Eukaryota</taxon>
        <taxon>Viridiplantae</taxon>
        <taxon>Streptophyta</taxon>
        <taxon>Klebsormidiophyceae</taxon>
        <taxon>Klebsormidiales</taxon>
        <taxon>Klebsormidiaceae</taxon>
        <taxon>Klebsormidium</taxon>
    </lineage>
</organism>